<name>A0A0L8GBS3_OCTBM</name>
<feature type="region of interest" description="Disordered" evidence="1">
    <location>
        <begin position="58"/>
        <end position="147"/>
    </location>
</feature>
<dbReference type="EMBL" id="KQ422660">
    <property type="protein sequence ID" value="KOF74466.1"/>
    <property type="molecule type" value="Genomic_DNA"/>
</dbReference>
<feature type="non-terminal residue" evidence="2">
    <location>
        <position position="184"/>
    </location>
</feature>
<gene>
    <name evidence="2" type="ORF">OCBIM_22036159mg</name>
</gene>
<protein>
    <submittedName>
        <fullName evidence="2">Uncharacterized protein</fullName>
    </submittedName>
</protein>
<evidence type="ECO:0000256" key="1">
    <source>
        <dbReference type="SAM" id="MobiDB-lite"/>
    </source>
</evidence>
<accession>A0A0L8GBS3</accession>
<evidence type="ECO:0000313" key="2">
    <source>
        <dbReference type="EMBL" id="KOF74466.1"/>
    </source>
</evidence>
<feature type="compositionally biased region" description="Low complexity" evidence="1">
    <location>
        <begin position="101"/>
        <end position="136"/>
    </location>
</feature>
<sequence length="184" mass="21721">MLAFLLKTVGCDHELNSDKQLDQCGVCGGNNSCITSTPLSTDGDQVTDTDVINRKLSDTKDRKLSEKSFDGSHLKSDENNDQRQQYQQQQHHHHHREQESQEQQRQQQQQQHQQQEKQQQQKQQQQQELQQKLQQQQDEEIVDGDSKLVKMQMKRWRKKKKDKELYRWEVKYGECSVTCSLGNP</sequence>
<reference evidence="2" key="1">
    <citation type="submission" date="2015-07" db="EMBL/GenBank/DDBJ databases">
        <title>MeaNS - Measles Nucleotide Surveillance Program.</title>
        <authorList>
            <person name="Tran T."/>
            <person name="Druce J."/>
        </authorList>
    </citation>
    <scope>NUCLEOTIDE SEQUENCE</scope>
    <source>
        <strain evidence="2">UCB-OBI-ISO-001</strain>
        <tissue evidence="2">Gonad</tissue>
    </source>
</reference>
<dbReference type="AlphaFoldDB" id="A0A0L8GBS3"/>
<organism evidence="2">
    <name type="scientific">Octopus bimaculoides</name>
    <name type="common">California two-spotted octopus</name>
    <dbReference type="NCBI Taxonomy" id="37653"/>
    <lineage>
        <taxon>Eukaryota</taxon>
        <taxon>Metazoa</taxon>
        <taxon>Spiralia</taxon>
        <taxon>Lophotrochozoa</taxon>
        <taxon>Mollusca</taxon>
        <taxon>Cephalopoda</taxon>
        <taxon>Coleoidea</taxon>
        <taxon>Octopodiformes</taxon>
        <taxon>Octopoda</taxon>
        <taxon>Incirrata</taxon>
        <taxon>Octopodidae</taxon>
        <taxon>Octopus</taxon>
    </lineage>
</organism>
<dbReference type="OrthoDB" id="5781878at2759"/>
<feature type="compositionally biased region" description="Basic and acidic residues" evidence="1">
    <location>
        <begin position="58"/>
        <end position="81"/>
    </location>
</feature>
<proteinExistence type="predicted"/>